<feature type="non-terminal residue" evidence="1">
    <location>
        <position position="1"/>
    </location>
</feature>
<accession>X1E9E6</accession>
<gene>
    <name evidence="1" type="ORF">S01H4_65898</name>
</gene>
<name>X1E9E6_9ZZZZ</name>
<protein>
    <submittedName>
        <fullName evidence="1">Uncharacterized protein</fullName>
    </submittedName>
</protein>
<sequence>NDKDIKILTSIFNNLLSKNQLKENIKLFSNIKFSTPFSV</sequence>
<comment type="caution">
    <text evidence="1">The sequence shown here is derived from an EMBL/GenBank/DDBJ whole genome shotgun (WGS) entry which is preliminary data.</text>
</comment>
<dbReference type="AlphaFoldDB" id="X1E9E6"/>
<reference evidence="1" key="1">
    <citation type="journal article" date="2014" name="Front. Microbiol.">
        <title>High frequency of phylogenetically diverse reductive dehalogenase-homologous genes in deep subseafloor sedimentary metagenomes.</title>
        <authorList>
            <person name="Kawai M."/>
            <person name="Futagami T."/>
            <person name="Toyoda A."/>
            <person name="Takaki Y."/>
            <person name="Nishi S."/>
            <person name="Hori S."/>
            <person name="Arai W."/>
            <person name="Tsubouchi T."/>
            <person name="Morono Y."/>
            <person name="Uchiyama I."/>
            <person name="Ito T."/>
            <person name="Fujiyama A."/>
            <person name="Inagaki F."/>
            <person name="Takami H."/>
        </authorList>
    </citation>
    <scope>NUCLEOTIDE SEQUENCE</scope>
    <source>
        <strain evidence="1">Expedition CK06-06</strain>
    </source>
</reference>
<proteinExistence type="predicted"/>
<evidence type="ECO:0000313" key="1">
    <source>
        <dbReference type="EMBL" id="GAH29901.1"/>
    </source>
</evidence>
<organism evidence="1">
    <name type="scientific">marine sediment metagenome</name>
    <dbReference type="NCBI Taxonomy" id="412755"/>
    <lineage>
        <taxon>unclassified sequences</taxon>
        <taxon>metagenomes</taxon>
        <taxon>ecological metagenomes</taxon>
    </lineage>
</organism>
<dbReference type="EMBL" id="BART01040528">
    <property type="protein sequence ID" value="GAH29901.1"/>
    <property type="molecule type" value="Genomic_DNA"/>
</dbReference>